<dbReference type="InterPro" id="IPR036047">
    <property type="entry name" value="F-box-like_dom_sf"/>
</dbReference>
<keyword evidence="1" id="KW-1133">Transmembrane helix</keyword>
<evidence type="ECO:0000313" key="4">
    <source>
        <dbReference type="EnsemblPlants" id="KQJ92186"/>
    </source>
</evidence>
<sequence>MADSTIASSSSSSPAAAAATVEDLPADVLRLVLRRLDGASLAALGAASSAFRGLADDPDTWRALCLGAWPSVRGLPSTLFSGAGGRAYWRTLYADAFPFPSSTSGAALPGPATCTRRRLPARLVSAVDLCHGGVQVMSRVVDTDATCPWFLGSPFRVDALLQEGFTILTPSSSPAPAAFSFAPEELTLSWILIDPATGRALNASSRRPVRVDRPPRWLGNGDAVARFCVVIAGAGEEAVAMEAAVTCDGGGRGHVREVSLTCASMAEEGGGGGVSGEDALAAVAAALAGRRRCGRRGEEDEEARRRSYEEFGRRKRERKERKKRREGAIDLCCSGVVGAAALVAFLVLLVFR</sequence>
<dbReference type="STRING" id="15368.I1IU84"/>
<proteinExistence type="predicted"/>
<dbReference type="OrthoDB" id="671172at2759"/>
<dbReference type="RefSeq" id="XP_003577029.1">
    <property type="nucleotide sequence ID" value="XM_003576981.4"/>
</dbReference>
<dbReference type="SUPFAM" id="SSF81383">
    <property type="entry name" value="F-box domain"/>
    <property type="match status" value="1"/>
</dbReference>
<dbReference type="OMA" id="RLDMICI"/>
<keyword evidence="1" id="KW-0472">Membrane</keyword>
<dbReference type="InterPro" id="IPR045283">
    <property type="entry name" value="AT3G44326-like"/>
</dbReference>
<accession>I1IU84</accession>
<dbReference type="Gramene" id="KQJ92186">
    <property type="protein sequence ID" value="KQJ92186"/>
    <property type="gene ID" value="BRADI_4g42140v3"/>
</dbReference>
<dbReference type="PANTHER" id="PTHR33736:SF13">
    <property type="entry name" value="OS11G0155100 PROTEIN"/>
    <property type="match status" value="1"/>
</dbReference>
<dbReference type="KEGG" id="bdi:100827007"/>
<reference evidence="4" key="3">
    <citation type="submission" date="2018-08" db="UniProtKB">
        <authorList>
            <consortium name="EnsemblPlants"/>
        </authorList>
    </citation>
    <scope>IDENTIFICATION</scope>
    <source>
        <strain evidence="4">cv. Bd21</strain>
    </source>
</reference>
<dbReference type="Proteomes" id="UP000008810">
    <property type="component" value="Chromosome 4"/>
</dbReference>
<dbReference type="eggNOG" id="ENOG502QV6F">
    <property type="taxonomic scope" value="Eukaryota"/>
</dbReference>
<dbReference type="GeneID" id="100827007"/>
<evidence type="ECO:0000256" key="1">
    <source>
        <dbReference type="SAM" id="Phobius"/>
    </source>
</evidence>
<dbReference type="PANTHER" id="PTHR33736">
    <property type="entry name" value="F-BOX PROTEIN-RELATED"/>
    <property type="match status" value="1"/>
</dbReference>
<dbReference type="HOGENOM" id="CLU_057235_0_0_1"/>
<dbReference type="Gene3D" id="1.20.1280.50">
    <property type="match status" value="1"/>
</dbReference>
<name>I1IU84_BRADI</name>
<dbReference type="InterPro" id="IPR001810">
    <property type="entry name" value="F-box_dom"/>
</dbReference>
<keyword evidence="1" id="KW-0812">Transmembrane</keyword>
<evidence type="ECO:0000313" key="3">
    <source>
        <dbReference type="EMBL" id="KQJ92186.1"/>
    </source>
</evidence>
<gene>
    <name evidence="4" type="primary">LOC100827007</name>
    <name evidence="3" type="ORF">BRADI_4g42140v3</name>
</gene>
<dbReference type="AlphaFoldDB" id="I1IU84"/>
<keyword evidence="5" id="KW-1185">Reference proteome</keyword>
<evidence type="ECO:0000313" key="5">
    <source>
        <dbReference type="Proteomes" id="UP000008810"/>
    </source>
</evidence>
<protein>
    <recommendedName>
        <fullName evidence="2">F-box domain-containing protein</fullName>
    </recommendedName>
</protein>
<dbReference type="EMBL" id="CM000883">
    <property type="protein sequence ID" value="KQJ92186.1"/>
    <property type="molecule type" value="Genomic_DNA"/>
</dbReference>
<dbReference type="PROSITE" id="PS50181">
    <property type="entry name" value="FBOX"/>
    <property type="match status" value="1"/>
</dbReference>
<organism evidence="4">
    <name type="scientific">Brachypodium distachyon</name>
    <name type="common">Purple false brome</name>
    <name type="synonym">Trachynia distachya</name>
    <dbReference type="NCBI Taxonomy" id="15368"/>
    <lineage>
        <taxon>Eukaryota</taxon>
        <taxon>Viridiplantae</taxon>
        <taxon>Streptophyta</taxon>
        <taxon>Embryophyta</taxon>
        <taxon>Tracheophyta</taxon>
        <taxon>Spermatophyta</taxon>
        <taxon>Magnoliopsida</taxon>
        <taxon>Liliopsida</taxon>
        <taxon>Poales</taxon>
        <taxon>Poaceae</taxon>
        <taxon>BOP clade</taxon>
        <taxon>Pooideae</taxon>
        <taxon>Stipodae</taxon>
        <taxon>Brachypodieae</taxon>
        <taxon>Brachypodium</taxon>
    </lineage>
</organism>
<feature type="transmembrane region" description="Helical" evidence="1">
    <location>
        <begin position="328"/>
        <end position="351"/>
    </location>
</feature>
<feature type="domain" description="F-box" evidence="2">
    <location>
        <begin position="18"/>
        <end position="64"/>
    </location>
</feature>
<evidence type="ECO:0000259" key="2">
    <source>
        <dbReference type="PROSITE" id="PS50181"/>
    </source>
</evidence>
<dbReference type="EnsemblPlants" id="KQJ92186">
    <property type="protein sequence ID" value="KQJ92186"/>
    <property type="gene ID" value="BRADI_4g42140v3"/>
</dbReference>
<reference evidence="3" key="2">
    <citation type="submission" date="2017-06" db="EMBL/GenBank/DDBJ databases">
        <title>WGS assembly of Brachypodium distachyon.</title>
        <authorList>
            <consortium name="The International Brachypodium Initiative"/>
            <person name="Lucas S."/>
            <person name="Harmon-Smith M."/>
            <person name="Lail K."/>
            <person name="Tice H."/>
            <person name="Grimwood J."/>
            <person name="Bruce D."/>
            <person name="Barry K."/>
            <person name="Shu S."/>
            <person name="Lindquist E."/>
            <person name="Wang M."/>
            <person name="Pitluck S."/>
            <person name="Vogel J.P."/>
            <person name="Garvin D.F."/>
            <person name="Mockler T.C."/>
            <person name="Schmutz J."/>
            <person name="Rokhsar D."/>
            <person name="Bevan M.W."/>
        </authorList>
    </citation>
    <scope>NUCLEOTIDE SEQUENCE</scope>
    <source>
        <strain evidence="3">Bd21</strain>
    </source>
</reference>
<dbReference type="Pfam" id="PF12937">
    <property type="entry name" value="F-box-like"/>
    <property type="match status" value="1"/>
</dbReference>
<reference evidence="3 4" key="1">
    <citation type="journal article" date="2010" name="Nature">
        <title>Genome sequencing and analysis of the model grass Brachypodium distachyon.</title>
        <authorList>
            <consortium name="International Brachypodium Initiative"/>
        </authorList>
    </citation>
    <scope>NUCLEOTIDE SEQUENCE [LARGE SCALE GENOMIC DNA]</scope>
    <source>
        <strain evidence="3">Bd21</strain>
        <strain evidence="4">cv. Bd21</strain>
    </source>
</reference>